<keyword evidence="4 8" id="KW-0378">Hydrolase</keyword>
<dbReference type="PIRSF" id="PIRSF001021">
    <property type="entry name" value="Alph-amls_thrmst"/>
    <property type="match status" value="1"/>
</dbReference>
<comment type="cofactor">
    <cofactor evidence="1">
        <name>Ca(2+)</name>
        <dbReference type="ChEBI" id="CHEBI:29108"/>
    </cofactor>
</comment>
<dbReference type="PANTHER" id="PTHR43447">
    <property type="entry name" value="ALPHA-AMYLASE"/>
    <property type="match status" value="1"/>
</dbReference>
<dbReference type="Pfam" id="PF00128">
    <property type="entry name" value="Alpha-amylase"/>
    <property type="match status" value="2"/>
</dbReference>
<evidence type="ECO:0000313" key="9">
    <source>
        <dbReference type="Proteomes" id="UP000799421"/>
    </source>
</evidence>
<dbReference type="InterPro" id="IPR013780">
    <property type="entry name" value="Glyco_hydro_b"/>
</dbReference>
<dbReference type="AlphaFoldDB" id="A0A6A7C283"/>
<proteinExistence type="inferred from homology"/>
<evidence type="ECO:0000256" key="4">
    <source>
        <dbReference type="ARBA" id="ARBA00022801"/>
    </source>
</evidence>
<evidence type="ECO:0000259" key="7">
    <source>
        <dbReference type="SMART" id="SM00642"/>
    </source>
</evidence>
<dbReference type="SUPFAM" id="SSF51011">
    <property type="entry name" value="Glycosyl hydrolase domain"/>
    <property type="match status" value="1"/>
</dbReference>
<dbReference type="GO" id="GO:0004553">
    <property type="term" value="F:hydrolase activity, hydrolyzing O-glycosyl compounds"/>
    <property type="evidence" value="ECO:0007669"/>
    <property type="project" value="InterPro"/>
</dbReference>
<sequence>MMNHTRSVNPVLFQAFEWHTPSTPPTPHEKFSDSSHWARIKRLLPGLAPLGITAIWLPPGCKANDPCGNGYDCYDLWDLGEFDQKWARSTKWGSREELDAIIQSAKELGIDCIWDAVLNHKTAGDATEVCWAVEVDPDNRCKDTCTPKQIESWLQYDFPGRDRAGMPYSTMKWRAEHFNGTDWDERSKKGAIYKIVDGPVSSNPLSRIAGKIKRDLLGKPGKDWADDVSNIHGNHDYLLFCNIYHKNPEVRQDLLKWGQWMVKDVGVKGFRLDAVQHFSYNFSREWVQHVQRSGPVFIVGEVWTHLTWRILEWLDKVGPTASAYDAPLLCNFSRIGEDVRNGSPNADLRTILRDCLVTVRPDQAVTVVTNHDTQIGQTSFTPMYTPLKPLWYAFILLRKDGYPCVFWGDLYGTQGPHAEPPSCIKGEKKLIPELLRARQLFAHGPQTDYIDDAACIGWTRNDPEKGCAVVLSIAPEDETSTKKMKIGTSGEMWMDLLGDREVCIDNNGEAEFPVSGRQVAVFVKKQELSPLEFDLNCGI</sequence>
<dbReference type="GO" id="GO:0005509">
    <property type="term" value="F:calcium ion binding"/>
    <property type="evidence" value="ECO:0007669"/>
    <property type="project" value="InterPro"/>
</dbReference>
<comment type="similarity">
    <text evidence="2">Belongs to the glycosyl hydrolase 13 family.</text>
</comment>
<name>A0A6A7C283_9PEZI</name>
<dbReference type="InterPro" id="IPR013776">
    <property type="entry name" value="A-amylase_thermo"/>
</dbReference>
<dbReference type="GO" id="GO:0005975">
    <property type="term" value="P:carbohydrate metabolic process"/>
    <property type="evidence" value="ECO:0007669"/>
    <property type="project" value="InterPro"/>
</dbReference>
<keyword evidence="3" id="KW-0479">Metal-binding</keyword>
<dbReference type="Gene3D" id="3.20.20.80">
    <property type="entry name" value="Glycosidases"/>
    <property type="match status" value="1"/>
</dbReference>
<dbReference type="Proteomes" id="UP000799421">
    <property type="component" value="Unassembled WGS sequence"/>
</dbReference>
<reference evidence="8" key="1">
    <citation type="journal article" date="2020" name="Stud. Mycol.">
        <title>101 Dothideomycetes genomes: a test case for predicting lifestyles and emergence of pathogens.</title>
        <authorList>
            <person name="Haridas S."/>
            <person name="Albert R."/>
            <person name="Binder M."/>
            <person name="Bloem J."/>
            <person name="Labutti K."/>
            <person name="Salamov A."/>
            <person name="Andreopoulos B."/>
            <person name="Baker S."/>
            <person name="Barry K."/>
            <person name="Bills G."/>
            <person name="Bluhm B."/>
            <person name="Cannon C."/>
            <person name="Castanera R."/>
            <person name="Culley D."/>
            <person name="Daum C."/>
            <person name="Ezra D."/>
            <person name="Gonzalez J."/>
            <person name="Henrissat B."/>
            <person name="Kuo A."/>
            <person name="Liang C."/>
            <person name="Lipzen A."/>
            <person name="Lutzoni F."/>
            <person name="Magnuson J."/>
            <person name="Mondo S."/>
            <person name="Nolan M."/>
            <person name="Ohm R."/>
            <person name="Pangilinan J."/>
            <person name="Park H.-J."/>
            <person name="Ramirez L."/>
            <person name="Alfaro M."/>
            <person name="Sun H."/>
            <person name="Tritt A."/>
            <person name="Yoshinaga Y."/>
            <person name="Zwiers L.-H."/>
            <person name="Turgeon B."/>
            <person name="Goodwin S."/>
            <person name="Spatafora J."/>
            <person name="Crous P."/>
            <person name="Grigoriev I."/>
        </authorList>
    </citation>
    <scope>NUCLEOTIDE SEQUENCE</scope>
    <source>
        <strain evidence="8">CBS 480.64</strain>
    </source>
</reference>
<evidence type="ECO:0000256" key="5">
    <source>
        <dbReference type="ARBA" id="ARBA00023277"/>
    </source>
</evidence>
<dbReference type="SUPFAM" id="SSF51445">
    <property type="entry name" value="(Trans)glycosidases"/>
    <property type="match status" value="1"/>
</dbReference>
<dbReference type="InterPro" id="IPR017853">
    <property type="entry name" value="GH"/>
</dbReference>
<organism evidence="8 9">
    <name type="scientific">Piedraia hortae CBS 480.64</name>
    <dbReference type="NCBI Taxonomy" id="1314780"/>
    <lineage>
        <taxon>Eukaryota</taxon>
        <taxon>Fungi</taxon>
        <taxon>Dikarya</taxon>
        <taxon>Ascomycota</taxon>
        <taxon>Pezizomycotina</taxon>
        <taxon>Dothideomycetes</taxon>
        <taxon>Dothideomycetidae</taxon>
        <taxon>Capnodiales</taxon>
        <taxon>Piedraiaceae</taxon>
        <taxon>Piedraia</taxon>
    </lineage>
</organism>
<evidence type="ECO:0000313" key="8">
    <source>
        <dbReference type="EMBL" id="KAF2861347.1"/>
    </source>
</evidence>
<evidence type="ECO:0000256" key="3">
    <source>
        <dbReference type="ARBA" id="ARBA00022723"/>
    </source>
</evidence>
<dbReference type="OrthoDB" id="550577at2759"/>
<protein>
    <submittedName>
        <fullName evidence="8">Glycoside hydrolase family 13 protein</fullName>
    </submittedName>
</protein>
<gene>
    <name evidence="8" type="ORF">K470DRAFT_245718</name>
</gene>
<evidence type="ECO:0000256" key="2">
    <source>
        <dbReference type="ARBA" id="ARBA00008061"/>
    </source>
</evidence>
<accession>A0A6A7C283</accession>
<dbReference type="Gene3D" id="2.60.40.1180">
    <property type="entry name" value="Golgi alpha-mannosidase II"/>
    <property type="match status" value="1"/>
</dbReference>
<evidence type="ECO:0000256" key="6">
    <source>
        <dbReference type="ARBA" id="ARBA00023295"/>
    </source>
</evidence>
<evidence type="ECO:0000256" key="1">
    <source>
        <dbReference type="ARBA" id="ARBA00001913"/>
    </source>
</evidence>
<dbReference type="SMART" id="SM00642">
    <property type="entry name" value="Aamy"/>
    <property type="match status" value="1"/>
</dbReference>
<dbReference type="InterPro" id="IPR006047">
    <property type="entry name" value="GH13_cat_dom"/>
</dbReference>
<keyword evidence="9" id="KW-1185">Reference proteome</keyword>
<keyword evidence="6" id="KW-0326">Glycosidase</keyword>
<feature type="domain" description="Glycosyl hydrolase family 13 catalytic" evidence="7">
    <location>
        <begin position="10"/>
        <end position="438"/>
    </location>
</feature>
<dbReference type="Gene3D" id="2.40.30.140">
    <property type="match status" value="1"/>
</dbReference>
<dbReference type="EMBL" id="MU005973">
    <property type="protein sequence ID" value="KAF2861347.1"/>
    <property type="molecule type" value="Genomic_DNA"/>
</dbReference>
<dbReference type="CDD" id="cd11318">
    <property type="entry name" value="AmyAc_bac_fung_AmyA"/>
    <property type="match status" value="1"/>
</dbReference>
<keyword evidence="5" id="KW-0119">Carbohydrate metabolism</keyword>